<accession>A0ABY2SGN7</accession>
<name>A0ABY2SGN7_9HYPH</name>
<dbReference type="RefSeq" id="WP_136991620.1">
    <property type="nucleotide sequence ID" value="NZ_SZPQ01000030.1"/>
</dbReference>
<dbReference type="InterPro" id="IPR036866">
    <property type="entry name" value="RibonucZ/Hydroxyglut_hydro"/>
</dbReference>
<reference evidence="2 3" key="1">
    <citation type="submission" date="2019-04" db="EMBL/GenBank/DDBJ databases">
        <authorList>
            <person name="Li M."/>
            <person name="Gao C."/>
        </authorList>
    </citation>
    <scope>NUCLEOTIDE SEQUENCE [LARGE SCALE GENOMIC DNA]</scope>
    <source>
        <strain evidence="2 3">BGMRC 2031</strain>
    </source>
</reference>
<protein>
    <submittedName>
        <fullName evidence="2">MBL fold metallo-hydrolase</fullName>
    </submittedName>
</protein>
<evidence type="ECO:0000313" key="2">
    <source>
        <dbReference type="EMBL" id="TKI04307.1"/>
    </source>
</evidence>
<feature type="domain" description="Metallo-beta-lactamase" evidence="1">
    <location>
        <begin position="66"/>
        <end position="269"/>
    </location>
</feature>
<keyword evidence="3" id="KW-1185">Reference proteome</keyword>
<dbReference type="Proteomes" id="UP000305202">
    <property type="component" value="Unassembled WGS sequence"/>
</dbReference>
<dbReference type="InterPro" id="IPR050114">
    <property type="entry name" value="UPF0173_UPF0282_UlaG_hydrolase"/>
</dbReference>
<sequence>MNDSAMAIAASRATTWTSRRSPCENSVPYVKEKKMMPYTLRDKSAIQHELRETRVPDGALAIWSLGQAGFVLKNSANDIVVIDPYLTHSIEVNKPGTEFVRAFGPVVDPEDILCADAIIVTHYHDDHMDLSTLERVAVARGDIPFYLPSFDADRVKADNALIKGNVRAAVTGEAFSIGHFTVRPIPSAHSTYDKNVLGHDRFLGYVVTVDGLSFYHSGDTLVTPELEAELTALAPDIVALPINGGDYARIKRGIVPNMSFRDAADLANHVQADLLLPFHFDMFTCNTDNPGYFVDYMLSSYPGNKFHLMVPGERFLYFK</sequence>
<dbReference type="PANTHER" id="PTHR43546">
    <property type="entry name" value="UPF0173 METAL-DEPENDENT HYDROLASE MJ1163-RELATED"/>
    <property type="match status" value="1"/>
</dbReference>
<dbReference type="SMART" id="SM00849">
    <property type="entry name" value="Lactamase_B"/>
    <property type="match status" value="1"/>
</dbReference>
<gene>
    <name evidence="2" type="ORF">FCN80_18365</name>
</gene>
<dbReference type="SUPFAM" id="SSF56281">
    <property type="entry name" value="Metallo-hydrolase/oxidoreductase"/>
    <property type="match status" value="1"/>
</dbReference>
<proteinExistence type="predicted"/>
<dbReference type="InterPro" id="IPR001279">
    <property type="entry name" value="Metallo-B-lactamas"/>
</dbReference>
<organism evidence="2 3">
    <name type="scientific">Martelella alba</name>
    <dbReference type="NCBI Taxonomy" id="2590451"/>
    <lineage>
        <taxon>Bacteria</taxon>
        <taxon>Pseudomonadati</taxon>
        <taxon>Pseudomonadota</taxon>
        <taxon>Alphaproteobacteria</taxon>
        <taxon>Hyphomicrobiales</taxon>
        <taxon>Aurantimonadaceae</taxon>
        <taxon>Martelella</taxon>
    </lineage>
</organism>
<dbReference type="PANTHER" id="PTHR43546:SF3">
    <property type="entry name" value="UPF0173 METAL-DEPENDENT HYDROLASE MJ1163"/>
    <property type="match status" value="1"/>
</dbReference>
<evidence type="ECO:0000259" key="1">
    <source>
        <dbReference type="SMART" id="SM00849"/>
    </source>
</evidence>
<dbReference type="EMBL" id="SZPQ01000030">
    <property type="protein sequence ID" value="TKI04307.1"/>
    <property type="molecule type" value="Genomic_DNA"/>
</dbReference>
<dbReference type="Gene3D" id="3.60.15.10">
    <property type="entry name" value="Ribonuclease Z/Hydroxyacylglutathione hydrolase-like"/>
    <property type="match status" value="1"/>
</dbReference>
<dbReference type="Pfam" id="PF12706">
    <property type="entry name" value="Lactamase_B_2"/>
    <property type="match status" value="1"/>
</dbReference>
<comment type="caution">
    <text evidence="2">The sequence shown here is derived from an EMBL/GenBank/DDBJ whole genome shotgun (WGS) entry which is preliminary data.</text>
</comment>
<evidence type="ECO:0000313" key="3">
    <source>
        <dbReference type="Proteomes" id="UP000305202"/>
    </source>
</evidence>